<name>A0A6L6XRP0_9ACTN</name>
<accession>A0A6L6XRP0</accession>
<organism evidence="3 4">
    <name type="scientific">Nocardioides agri</name>
    <dbReference type="NCBI Taxonomy" id="2682843"/>
    <lineage>
        <taxon>Bacteria</taxon>
        <taxon>Bacillati</taxon>
        <taxon>Actinomycetota</taxon>
        <taxon>Actinomycetes</taxon>
        <taxon>Propionibacteriales</taxon>
        <taxon>Nocardioidaceae</taxon>
        <taxon>Nocardioides</taxon>
    </lineage>
</organism>
<gene>
    <name evidence="3" type="ORF">GON03_09730</name>
</gene>
<protein>
    <recommendedName>
        <fullName evidence="2">WxL domain-containing protein</fullName>
    </recommendedName>
</protein>
<feature type="domain" description="WxL" evidence="2">
    <location>
        <begin position="418"/>
        <end position="562"/>
    </location>
</feature>
<proteinExistence type="predicted"/>
<evidence type="ECO:0000313" key="4">
    <source>
        <dbReference type="Proteomes" id="UP000473525"/>
    </source>
</evidence>
<feature type="chain" id="PRO_5026860637" description="WxL domain-containing protein" evidence="1">
    <location>
        <begin position="33"/>
        <end position="567"/>
    </location>
</feature>
<dbReference type="Proteomes" id="UP000473525">
    <property type="component" value="Unassembled WGS sequence"/>
</dbReference>
<reference evidence="3 4" key="1">
    <citation type="submission" date="2019-12" db="EMBL/GenBank/DDBJ databases">
        <authorList>
            <person name="Huq M.A."/>
        </authorList>
    </citation>
    <scope>NUCLEOTIDE SEQUENCE [LARGE SCALE GENOMIC DNA]</scope>
    <source>
        <strain evidence="3 4">MAH-18</strain>
    </source>
</reference>
<dbReference type="EMBL" id="WSEK01000004">
    <property type="protein sequence ID" value="MVQ49462.1"/>
    <property type="molecule type" value="Genomic_DNA"/>
</dbReference>
<comment type="caution">
    <text evidence="3">The sequence shown here is derived from an EMBL/GenBank/DDBJ whole genome shotgun (WGS) entry which is preliminary data.</text>
</comment>
<evidence type="ECO:0000256" key="1">
    <source>
        <dbReference type="SAM" id="SignalP"/>
    </source>
</evidence>
<sequence length="567" mass="54850">MHLRNKRTLSAIAALSATSLGLTGLASSPANALNGINFTVTSNNATSVVIPVDGQGTYFIKHAAVGDVLTFTPASATPFSAIAQAHGAAGLVPPASAAAFANIGGAVLGVFPAGVGQNFTLANYSPAAPLAAFGISGGQANQAIVDAGLAPVVAVADAGTQAQFAVAQLQMGNQNPSQAPTLTATNSSAGGTVTLGGAHFWGAPVTGVGTAAAAAAGIPAPTVLLDGTTPLGAASVQTSAATLNVGTGAFTPGGVPSGTVSLPNNLAGGSHTLTLIQPNVTPYDGNGTGPAANQVVATASFTVAGPTAAASPATAQDGTVVAITGDNWAPNFAASLAFTNGSDTGSATVDASGHLSGTITVNTANEALGSNDVIVTQATSGLTATASLNISSIPTLHQDINEIVLPGSGLGDTQSASTVNLSATTLNGHVQTATGSLNQVTVTDTRGTNAGWTLTGRLAGDFINATPGNENGNTTATGVEPNSHNRIPASNLSWNPAVSLAVPTDGLPGDVAAGSTTALSKTVAKTLAVAGVGGGGGTWQADAALSLTVPAYVNKGTYTATLDLVLG</sequence>
<dbReference type="Pfam" id="PF13731">
    <property type="entry name" value="WxL"/>
    <property type="match status" value="1"/>
</dbReference>
<keyword evidence="4" id="KW-1185">Reference proteome</keyword>
<keyword evidence="1" id="KW-0732">Signal</keyword>
<dbReference type="RefSeq" id="WP_157342130.1">
    <property type="nucleotide sequence ID" value="NZ_WSEK01000004.1"/>
</dbReference>
<evidence type="ECO:0000313" key="3">
    <source>
        <dbReference type="EMBL" id="MVQ49462.1"/>
    </source>
</evidence>
<feature type="signal peptide" evidence="1">
    <location>
        <begin position="1"/>
        <end position="32"/>
    </location>
</feature>
<evidence type="ECO:0000259" key="2">
    <source>
        <dbReference type="Pfam" id="PF13731"/>
    </source>
</evidence>
<dbReference type="AlphaFoldDB" id="A0A6L6XRP0"/>
<dbReference type="InterPro" id="IPR027994">
    <property type="entry name" value="WxL_dom"/>
</dbReference>